<sequence length="218" mass="23916">MPAISWKKYYDNSYLHSFVDLIHGLPHVYSDQPRQKQEMHIACLAPHLYMGLVQLEGKKNAPFRKTLSCDSKGDYGSSRAAAVGAASRSRREFLLVRRCRRPLRITLRLLCPTGSVVSSSVAVHEARFRYLRFSGGELRPLVSPPGAEFVAHAASSPVSSPVPRAPVKPADSWVSKVKSSFQPLVKIASPSVSSDGIPSIRAPDSITLVSSAIWKDHP</sequence>
<dbReference type="Proteomes" id="UP000886595">
    <property type="component" value="Unassembled WGS sequence"/>
</dbReference>
<comment type="caution">
    <text evidence="1">The sequence shown here is derived from an EMBL/GenBank/DDBJ whole genome shotgun (WGS) entry which is preliminary data.</text>
</comment>
<name>A0A8X8BBW3_BRACI</name>
<protein>
    <submittedName>
        <fullName evidence="1">Uncharacterized protein</fullName>
    </submittedName>
</protein>
<reference evidence="1 2" key="1">
    <citation type="submission" date="2020-02" db="EMBL/GenBank/DDBJ databases">
        <authorList>
            <person name="Ma Q."/>
            <person name="Huang Y."/>
            <person name="Song X."/>
            <person name="Pei D."/>
        </authorList>
    </citation>
    <scope>NUCLEOTIDE SEQUENCE [LARGE SCALE GENOMIC DNA]</scope>
    <source>
        <strain evidence="1">Sxm20200214</strain>
        <tissue evidence="1">Leaf</tissue>
    </source>
</reference>
<keyword evidence="2" id="KW-1185">Reference proteome</keyword>
<dbReference type="AlphaFoldDB" id="A0A8X8BBW3"/>
<evidence type="ECO:0000313" key="1">
    <source>
        <dbReference type="EMBL" id="KAG2328957.1"/>
    </source>
</evidence>
<accession>A0A8X8BBW3</accession>
<dbReference type="EMBL" id="JAAMPC010000001">
    <property type="protein sequence ID" value="KAG2328957.1"/>
    <property type="molecule type" value="Genomic_DNA"/>
</dbReference>
<gene>
    <name evidence="1" type="ORF">Bca52824_000137</name>
</gene>
<proteinExistence type="predicted"/>
<organism evidence="1 2">
    <name type="scientific">Brassica carinata</name>
    <name type="common">Ethiopian mustard</name>
    <name type="synonym">Abyssinian cabbage</name>
    <dbReference type="NCBI Taxonomy" id="52824"/>
    <lineage>
        <taxon>Eukaryota</taxon>
        <taxon>Viridiplantae</taxon>
        <taxon>Streptophyta</taxon>
        <taxon>Embryophyta</taxon>
        <taxon>Tracheophyta</taxon>
        <taxon>Spermatophyta</taxon>
        <taxon>Magnoliopsida</taxon>
        <taxon>eudicotyledons</taxon>
        <taxon>Gunneridae</taxon>
        <taxon>Pentapetalae</taxon>
        <taxon>rosids</taxon>
        <taxon>malvids</taxon>
        <taxon>Brassicales</taxon>
        <taxon>Brassicaceae</taxon>
        <taxon>Brassiceae</taxon>
        <taxon>Brassica</taxon>
    </lineage>
</organism>
<evidence type="ECO:0000313" key="2">
    <source>
        <dbReference type="Proteomes" id="UP000886595"/>
    </source>
</evidence>